<dbReference type="STRING" id="1217705.F900_01913"/>
<dbReference type="AlphaFoldDB" id="N9LXD9"/>
<gene>
    <name evidence="2" type="ORF">F900_01913</name>
</gene>
<dbReference type="EMBL" id="APRP01000018">
    <property type="protein sequence ID" value="ENX00929.1"/>
    <property type="molecule type" value="Genomic_DNA"/>
</dbReference>
<dbReference type="PATRIC" id="fig|1217705.3.peg.1861"/>
<proteinExistence type="predicted"/>
<organism evidence="2 3">
    <name type="scientific">Acinetobacter modestus</name>
    <dbReference type="NCBI Taxonomy" id="1776740"/>
    <lineage>
        <taxon>Bacteria</taxon>
        <taxon>Pseudomonadati</taxon>
        <taxon>Pseudomonadota</taxon>
        <taxon>Gammaproteobacteria</taxon>
        <taxon>Moraxellales</taxon>
        <taxon>Moraxellaceae</taxon>
        <taxon>Acinetobacter</taxon>
    </lineage>
</organism>
<evidence type="ECO:0000313" key="2">
    <source>
        <dbReference type="EMBL" id="ENX00929.1"/>
    </source>
</evidence>
<sequence>MAVKELGKAVREARRNTNDTLLTMSEALNKSPAFLSAIETGKTKIPLDFVDDIITFFKTKNYDFPNDLVELAMVDNESAPLDGLSNQHKMMVAGFANSKFTKDELDKICNLLDEIHNFRGEASTDGKKR</sequence>
<dbReference type="PROSITE" id="PS50943">
    <property type="entry name" value="HTH_CROC1"/>
    <property type="match status" value="1"/>
</dbReference>
<accession>N9LXD9</accession>
<dbReference type="eggNOG" id="ENOG5033ERU">
    <property type="taxonomic scope" value="Bacteria"/>
</dbReference>
<reference evidence="2 3" key="1">
    <citation type="submission" date="2013-02" db="EMBL/GenBank/DDBJ databases">
        <title>The Genome Sequence of Acinetobacter sp. ANC 3862.</title>
        <authorList>
            <consortium name="The Broad Institute Genome Sequencing Platform"/>
            <consortium name="The Broad Institute Genome Sequencing Center for Infectious Disease"/>
            <person name="Cerqueira G."/>
            <person name="Feldgarden M."/>
            <person name="Courvalin P."/>
            <person name="Perichon B."/>
            <person name="Grillot-Courvalin C."/>
            <person name="Clermont D."/>
            <person name="Rocha E."/>
            <person name="Yoon E.-J."/>
            <person name="Nemec A."/>
            <person name="Walker B."/>
            <person name="Young S.K."/>
            <person name="Zeng Q."/>
            <person name="Gargeya S."/>
            <person name="Fitzgerald M."/>
            <person name="Haas B."/>
            <person name="Abouelleil A."/>
            <person name="Alvarado L."/>
            <person name="Arachchi H.M."/>
            <person name="Berlin A.M."/>
            <person name="Chapman S.B."/>
            <person name="Dewar J."/>
            <person name="Goldberg J."/>
            <person name="Griggs A."/>
            <person name="Gujja S."/>
            <person name="Hansen M."/>
            <person name="Howarth C."/>
            <person name="Imamovic A."/>
            <person name="Larimer J."/>
            <person name="McCowan C."/>
            <person name="Murphy C."/>
            <person name="Neiman D."/>
            <person name="Pearson M."/>
            <person name="Priest M."/>
            <person name="Roberts A."/>
            <person name="Saif S."/>
            <person name="Shea T."/>
            <person name="Sisk P."/>
            <person name="Sykes S."/>
            <person name="Wortman J."/>
            <person name="Nusbaum C."/>
            <person name="Birren B."/>
        </authorList>
    </citation>
    <scope>NUCLEOTIDE SEQUENCE [LARGE SCALE GENOMIC DNA]</scope>
    <source>
        <strain evidence="2 3">ANC 3862</strain>
    </source>
</reference>
<dbReference type="InterPro" id="IPR001387">
    <property type="entry name" value="Cro/C1-type_HTH"/>
</dbReference>
<evidence type="ECO:0000313" key="3">
    <source>
        <dbReference type="Proteomes" id="UP000013248"/>
    </source>
</evidence>
<name>N9LXD9_9GAMM</name>
<dbReference type="Proteomes" id="UP000013248">
    <property type="component" value="Unassembled WGS sequence"/>
</dbReference>
<dbReference type="InterPro" id="IPR010982">
    <property type="entry name" value="Lambda_DNA-bd_dom_sf"/>
</dbReference>
<evidence type="ECO:0000259" key="1">
    <source>
        <dbReference type="PROSITE" id="PS50943"/>
    </source>
</evidence>
<dbReference type="HOGENOM" id="CLU_144164_1_0_6"/>
<feature type="domain" description="HTH cro/C1-type" evidence="1">
    <location>
        <begin position="10"/>
        <end position="71"/>
    </location>
</feature>
<comment type="caution">
    <text evidence="2">The sequence shown here is derived from an EMBL/GenBank/DDBJ whole genome shotgun (WGS) entry which is preliminary data.</text>
</comment>
<dbReference type="Gene3D" id="1.10.260.40">
    <property type="entry name" value="lambda repressor-like DNA-binding domains"/>
    <property type="match status" value="1"/>
</dbReference>
<protein>
    <recommendedName>
        <fullName evidence="1">HTH cro/C1-type domain-containing protein</fullName>
    </recommendedName>
</protein>
<dbReference type="CDD" id="cd00093">
    <property type="entry name" value="HTH_XRE"/>
    <property type="match status" value="1"/>
</dbReference>
<dbReference type="SMART" id="SM00530">
    <property type="entry name" value="HTH_XRE"/>
    <property type="match status" value="1"/>
</dbReference>
<dbReference type="RefSeq" id="WP_005217021.1">
    <property type="nucleotide sequence ID" value="NZ_KB850089.1"/>
</dbReference>
<dbReference type="SUPFAM" id="SSF47413">
    <property type="entry name" value="lambda repressor-like DNA-binding domains"/>
    <property type="match status" value="1"/>
</dbReference>
<dbReference type="GO" id="GO:0003677">
    <property type="term" value="F:DNA binding"/>
    <property type="evidence" value="ECO:0007669"/>
    <property type="project" value="InterPro"/>
</dbReference>